<sequence length="443" mass="49301">MRPRLHRFLAALLLLPLLAGCGVSARYQARLTAELAAGRYEAACALAEKGEGAYGRNARLLYLLDTATLDLLCGRPEAAVQLLQRADDLATELWTLSLSREAGTYLVNDYLQPYPGEDYERAFINIVAAVAYLAAGEPEEALVECRRLDEKLTLLDEKYGGKNVYKEDAFGRYLSGLIYEALGEPNDAYIAYRKAYEAYLAYRERYGTPFPPPLRRDLVRLAARLGFDQDLAEYRRRFGPVRPRQGAAPTGRVVLIHFDGLAPRKVEDRAVVPGPSGPIPLAFPRLVSTPFGAGPARLHLIRGGRDATAAAEPFLAEDVERIARRNLSDRRARVVAKMLARAALKQAAIHQATRRIKDEGERRTARFLLNVANTFIERADTRSWRYLPARIHLVVADVAPGRYTARVTVPDRPPVPLGEVAVPAGGVRFLFYETMFARRTSKP</sequence>
<dbReference type="PROSITE" id="PS51257">
    <property type="entry name" value="PROKAR_LIPOPROTEIN"/>
    <property type="match status" value="1"/>
</dbReference>
<comment type="caution">
    <text evidence="1">The sequence shown here is derived from an EMBL/GenBank/DDBJ whole genome shotgun (WGS) entry which is preliminary data.</text>
</comment>
<keyword evidence="2" id="KW-1185">Reference proteome</keyword>
<dbReference type="EMBL" id="JAAGRR010000173">
    <property type="protein sequence ID" value="NDY43439.1"/>
    <property type="molecule type" value="Genomic_DNA"/>
</dbReference>
<dbReference type="RefSeq" id="WP_163299639.1">
    <property type="nucleotide sequence ID" value="NZ_JAAGRR010000173.1"/>
</dbReference>
<accession>A0A6N9TQI4</accession>
<organism evidence="1 2">
    <name type="scientific">Dissulfurirhabdus thermomarina</name>
    <dbReference type="NCBI Taxonomy" id="1765737"/>
    <lineage>
        <taxon>Bacteria</taxon>
        <taxon>Deltaproteobacteria</taxon>
        <taxon>Dissulfurirhabdaceae</taxon>
        <taxon>Dissulfurirhabdus</taxon>
    </lineage>
</organism>
<dbReference type="InterPro" id="IPR011990">
    <property type="entry name" value="TPR-like_helical_dom_sf"/>
</dbReference>
<gene>
    <name evidence="1" type="ORF">G3N55_11375</name>
</gene>
<proteinExistence type="predicted"/>
<evidence type="ECO:0000313" key="1">
    <source>
        <dbReference type="EMBL" id="NDY43439.1"/>
    </source>
</evidence>
<dbReference type="AlphaFoldDB" id="A0A6N9TQI4"/>
<evidence type="ECO:0000313" key="2">
    <source>
        <dbReference type="Proteomes" id="UP000469346"/>
    </source>
</evidence>
<reference evidence="1 2" key="1">
    <citation type="submission" date="2020-02" db="EMBL/GenBank/DDBJ databases">
        <title>Comparative genomics of sulfur disproportionating microorganisms.</title>
        <authorList>
            <person name="Ward L.M."/>
            <person name="Bertran E."/>
            <person name="Johnston D.T."/>
        </authorList>
    </citation>
    <scope>NUCLEOTIDE SEQUENCE [LARGE SCALE GENOMIC DNA]</scope>
    <source>
        <strain evidence="1 2">DSM 100025</strain>
    </source>
</reference>
<name>A0A6N9TQI4_DISTH</name>
<protein>
    <recommendedName>
        <fullName evidence="3">Tetratricopeptide repeat protein</fullName>
    </recommendedName>
</protein>
<dbReference type="Proteomes" id="UP000469346">
    <property type="component" value="Unassembled WGS sequence"/>
</dbReference>
<evidence type="ECO:0008006" key="3">
    <source>
        <dbReference type="Google" id="ProtNLM"/>
    </source>
</evidence>
<dbReference type="Gene3D" id="1.25.40.10">
    <property type="entry name" value="Tetratricopeptide repeat domain"/>
    <property type="match status" value="1"/>
</dbReference>
<dbReference type="SUPFAM" id="SSF48452">
    <property type="entry name" value="TPR-like"/>
    <property type="match status" value="1"/>
</dbReference>